<dbReference type="GO" id="GO:0016887">
    <property type="term" value="F:ATP hydrolysis activity"/>
    <property type="evidence" value="ECO:0007669"/>
    <property type="project" value="InterPro"/>
</dbReference>
<dbReference type="GO" id="GO:0043190">
    <property type="term" value="C:ATP-binding cassette (ABC) transporter complex"/>
    <property type="evidence" value="ECO:0007669"/>
    <property type="project" value="InterPro"/>
</dbReference>
<comment type="caution">
    <text evidence="6">The sequence shown here is derived from an EMBL/GenBank/DDBJ whole genome shotgun (WGS) entry which is preliminary data.</text>
</comment>
<feature type="compositionally biased region" description="Basic and acidic residues" evidence="4">
    <location>
        <begin position="14"/>
        <end position="25"/>
    </location>
</feature>
<dbReference type="InterPro" id="IPR008995">
    <property type="entry name" value="Mo/tungstate-bd_C_term_dom"/>
</dbReference>
<dbReference type="InterPro" id="IPR003439">
    <property type="entry name" value="ABC_transporter-like_ATP-bd"/>
</dbReference>
<gene>
    <name evidence="6" type="ORF">ETD83_29880</name>
</gene>
<name>A0A5C4J569_9ACTN</name>
<dbReference type="PANTHER" id="PTHR42781">
    <property type="entry name" value="SPERMIDINE/PUTRESCINE IMPORT ATP-BINDING PROTEIN POTA"/>
    <property type="match status" value="1"/>
</dbReference>
<evidence type="ECO:0000256" key="2">
    <source>
        <dbReference type="ARBA" id="ARBA00022741"/>
    </source>
</evidence>
<dbReference type="InterPro" id="IPR017871">
    <property type="entry name" value="ABC_transporter-like_CS"/>
</dbReference>
<keyword evidence="3 6" id="KW-0067">ATP-binding</keyword>
<dbReference type="Gene3D" id="2.40.50.100">
    <property type="match status" value="1"/>
</dbReference>
<dbReference type="PANTHER" id="PTHR42781:SF6">
    <property type="entry name" value="SPERMIDINE_PUTRESCINE IMPORT ATP-BINDING PROTEIN POTA"/>
    <property type="match status" value="1"/>
</dbReference>
<evidence type="ECO:0000259" key="5">
    <source>
        <dbReference type="PROSITE" id="PS50893"/>
    </source>
</evidence>
<organism evidence="6 7">
    <name type="scientific">Actinomadura soli</name>
    <dbReference type="NCBI Taxonomy" id="2508997"/>
    <lineage>
        <taxon>Bacteria</taxon>
        <taxon>Bacillati</taxon>
        <taxon>Actinomycetota</taxon>
        <taxon>Actinomycetes</taxon>
        <taxon>Streptosporangiales</taxon>
        <taxon>Thermomonosporaceae</taxon>
        <taxon>Actinomadura</taxon>
    </lineage>
</organism>
<dbReference type="SUPFAM" id="SSF50331">
    <property type="entry name" value="MOP-like"/>
    <property type="match status" value="1"/>
</dbReference>
<dbReference type="SUPFAM" id="SSF52540">
    <property type="entry name" value="P-loop containing nucleoside triphosphate hydrolases"/>
    <property type="match status" value="1"/>
</dbReference>
<dbReference type="PROSITE" id="PS00211">
    <property type="entry name" value="ABC_TRANSPORTER_1"/>
    <property type="match status" value="1"/>
</dbReference>
<dbReference type="EMBL" id="VCKW01000196">
    <property type="protein sequence ID" value="TMQ91649.1"/>
    <property type="molecule type" value="Genomic_DNA"/>
</dbReference>
<keyword evidence="7" id="KW-1185">Reference proteome</keyword>
<dbReference type="FunFam" id="3.40.50.300:FF:000042">
    <property type="entry name" value="Maltose/maltodextrin ABC transporter, ATP-binding protein"/>
    <property type="match status" value="1"/>
</dbReference>
<dbReference type="Pfam" id="PF00005">
    <property type="entry name" value="ABC_tran"/>
    <property type="match status" value="1"/>
</dbReference>
<evidence type="ECO:0000256" key="1">
    <source>
        <dbReference type="ARBA" id="ARBA00022448"/>
    </source>
</evidence>
<evidence type="ECO:0000313" key="6">
    <source>
        <dbReference type="EMBL" id="TMQ91649.1"/>
    </source>
</evidence>
<sequence>MTEQARAASGAPVTDERPAAPDDGRAPSAGQVVFDGVHKWFGDAPAVHDFNLAIAKGEFVTLLGPSGSGKTTSLRILAGLESATAGEVYLAGRAVTDDVPEKRNIGLVFQNYALFPHMTVAQNIAFPLRMRRMKKADAQREIDRVLTMTQLTEFKDRYPRQLSGGQQQRVALARAFVFDPSVLLMDEPLGALDRNLRDHMRLELKNLQRRIGATVLYVTHDQDEALALSDRIGVMHRGVLQQTAPPDELYEEPVNSFVAKFLGQSICLPARRVEEDARHTVVDVEGMAGRILVDRANDVSADPSGEFMIRPERVRIGADKPDAAERNAVACTVVTHVYLGPQIEVHLRTADGAELQVVVPSEARADYTEGSSHWLSWGAGDCRFLAHVT</sequence>
<dbReference type="InterPro" id="IPR050093">
    <property type="entry name" value="ABC_SmlMolc_Importer"/>
</dbReference>
<dbReference type="SMART" id="SM00382">
    <property type="entry name" value="AAA"/>
    <property type="match status" value="1"/>
</dbReference>
<protein>
    <submittedName>
        <fullName evidence="6">ABC transporter ATP-binding protein</fullName>
    </submittedName>
</protein>
<dbReference type="GO" id="GO:0005524">
    <property type="term" value="F:ATP binding"/>
    <property type="evidence" value="ECO:0007669"/>
    <property type="project" value="UniProtKB-KW"/>
</dbReference>
<dbReference type="Gene3D" id="3.40.50.300">
    <property type="entry name" value="P-loop containing nucleotide triphosphate hydrolases"/>
    <property type="match status" value="1"/>
</dbReference>
<proteinExistence type="predicted"/>
<keyword evidence="2" id="KW-0547">Nucleotide-binding</keyword>
<dbReference type="Proteomes" id="UP000309174">
    <property type="component" value="Unassembled WGS sequence"/>
</dbReference>
<dbReference type="PROSITE" id="PS50893">
    <property type="entry name" value="ABC_TRANSPORTER_2"/>
    <property type="match status" value="1"/>
</dbReference>
<evidence type="ECO:0000256" key="3">
    <source>
        <dbReference type="ARBA" id="ARBA00022840"/>
    </source>
</evidence>
<keyword evidence="1" id="KW-0813">Transport</keyword>
<dbReference type="GO" id="GO:0140359">
    <property type="term" value="F:ABC-type transporter activity"/>
    <property type="evidence" value="ECO:0007669"/>
    <property type="project" value="UniProtKB-ARBA"/>
</dbReference>
<dbReference type="OrthoDB" id="7838608at2"/>
<dbReference type="RefSeq" id="WP_138648550.1">
    <property type="nucleotide sequence ID" value="NZ_VCKW01000196.1"/>
</dbReference>
<evidence type="ECO:0000256" key="4">
    <source>
        <dbReference type="SAM" id="MobiDB-lite"/>
    </source>
</evidence>
<feature type="region of interest" description="Disordered" evidence="4">
    <location>
        <begin position="1"/>
        <end position="28"/>
    </location>
</feature>
<accession>A0A5C4J569</accession>
<reference evidence="6 7" key="1">
    <citation type="submission" date="2019-05" db="EMBL/GenBank/DDBJ databases">
        <title>Draft genome sequence of Actinomadura sp. 14C53.</title>
        <authorList>
            <person name="Saricaoglu S."/>
            <person name="Isik K."/>
        </authorList>
    </citation>
    <scope>NUCLEOTIDE SEQUENCE [LARGE SCALE GENOMIC DNA]</scope>
    <source>
        <strain evidence="6 7">14C53</strain>
    </source>
</reference>
<dbReference type="AlphaFoldDB" id="A0A5C4J569"/>
<feature type="domain" description="ABC transporter" evidence="5">
    <location>
        <begin position="32"/>
        <end position="262"/>
    </location>
</feature>
<dbReference type="InterPro" id="IPR013611">
    <property type="entry name" value="Transp-assoc_OB_typ2"/>
</dbReference>
<evidence type="ECO:0000313" key="7">
    <source>
        <dbReference type="Proteomes" id="UP000309174"/>
    </source>
</evidence>
<dbReference type="InterPro" id="IPR003593">
    <property type="entry name" value="AAA+_ATPase"/>
</dbReference>
<dbReference type="Pfam" id="PF08402">
    <property type="entry name" value="TOBE_2"/>
    <property type="match status" value="1"/>
</dbReference>
<dbReference type="InterPro" id="IPR027417">
    <property type="entry name" value="P-loop_NTPase"/>
</dbReference>